<gene>
    <name evidence="2" type="ORF">KKP3000_002472</name>
</gene>
<dbReference type="RefSeq" id="WP_275475173.1">
    <property type="nucleotide sequence ID" value="NZ_CP162940.1"/>
</dbReference>
<feature type="compositionally biased region" description="Polar residues" evidence="1">
    <location>
        <begin position="1"/>
        <end position="15"/>
    </location>
</feature>
<accession>A0ABV5AKW1</accession>
<dbReference type="InterPro" id="IPR035924">
    <property type="entry name" value="FlaG-like_sf"/>
</dbReference>
<dbReference type="Proteomes" id="UP001579974">
    <property type="component" value="Unassembled WGS sequence"/>
</dbReference>
<sequence>MTVQSLSSSYSNIVGQNSSPSSTSDQQKSTDQVTNNGSENSLGDQTSKLQKTLDDWKQRSIQPNLSVEFDKDTPSNQIWMNLVDNTTGQVIYKFPPEAMRMLAEHKQANGLVTDIRT</sequence>
<protein>
    <submittedName>
        <fullName evidence="2">Flagellar protein FlaG</fullName>
    </submittedName>
</protein>
<feature type="compositionally biased region" description="Low complexity" evidence="1">
    <location>
        <begin position="16"/>
        <end position="32"/>
    </location>
</feature>
<dbReference type="EMBL" id="JBDXSU010000030">
    <property type="protein sequence ID" value="MFB5192882.1"/>
    <property type="molecule type" value="Genomic_DNA"/>
</dbReference>
<evidence type="ECO:0000313" key="3">
    <source>
        <dbReference type="Proteomes" id="UP001579974"/>
    </source>
</evidence>
<dbReference type="Pfam" id="PF03646">
    <property type="entry name" value="FlaG"/>
    <property type="match status" value="1"/>
</dbReference>
<reference evidence="2 3" key="1">
    <citation type="journal article" date="2024" name="Int. J. Mol. Sci.">
        <title>Exploration of Alicyclobacillus spp. Genome in Search of Antibiotic Resistance.</title>
        <authorList>
            <person name="Bucka-Kolendo J."/>
            <person name="Kiousi D.E."/>
            <person name="Dekowska A."/>
            <person name="Mikolajczuk-Szczyrba A."/>
            <person name="Karadedos D.M."/>
            <person name="Michael P."/>
            <person name="Galanis A."/>
            <person name="Sokolowska B."/>
        </authorList>
    </citation>
    <scope>NUCLEOTIDE SEQUENCE [LARGE SCALE GENOMIC DNA]</scope>
    <source>
        <strain evidence="2 3">KKP 3000</strain>
    </source>
</reference>
<keyword evidence="2" id="KW-0282">Flagellum</keyword>
<proteinExistence type="predicted"/>
<keyword evidence="2" id="KW-0966">Cell projection</keyword>
<dbReference type="InterPro" id="IPR005186">
    <property type="entry name" value="FlaG"/>
</dbReference>
<organism evidence="2 3">
    <name type="scientific">Alicyclobacillus fastidiosus</name>
    <dbReference type="NCBI Taxonomy" id="392011"/>
    <lineage>
        <taxon>Bacteria</taxon>
        <taxon>Bacillati</taxon>
        <taxon>Bacillota</taxon>
        <taxon>Bacilli</taxon>
        <taxon>Bacillales</taxon>
        <taxon>Alicyclobacillaceae</taxon>
        <taxon>Alicyclobacillus</taxon>
    </lineage>
</organism>
<evidence type="ECO:0000313" key="2">
    <source>
        <dbReference type="EMBL" id="MFB5192882.1"/>
    </source>
</evidence>
<name>A0ABV5AKW1_9BACL</name>
<dbReference type="SUPFAM" id="SSF160214">
    <property type="entry name" value="FlaG-like"/>
    <property type="match status" value="1"/>
</dbReference>
<keyword evidence="2" id="KW-0969">Cilium</keyword>
<dbReference type="Gene3D" id="3.30.160.170">
    <property type="entry name" value="FlaG-like"/>
    <property type="match status" value="1"/>
</dbReference>
<keyword evidence="3" id="KW-1185">Reference proteome</keyword>
<comment type="caution">
    <text evidence="2">The sequence shown here is derived from an EMBL/GenBank/DDBJ whole genome shotgun (WGS) entry which is preliminary data.</text>
</comment>
<evidence type="ECO:0000256" key="1">
    <source>
        <dbReference type="SAM" id="MobiDB-lite"/>
    </source>
</evidence>
<feature type="compositionally biased region" description="Polar residues" evidence="1">
    <location>
        <begin position="33"/>
        <end position="50"/>
    </location>
</feature>
<feature type="region of interest" description="Disordered" evidence="1">
    <location>
        <begin position="1"/>
        <end position="71"/>
    </location>
</feature>